<dbReference type="PANTHER" id="PTHR45674:SF13">
    <property type="entry name" value="DNA LIGASE-RELATED"/>
    <property type="match status" value="1"/>
</dbReference>
<dbReference type="Gene3D" id="3.30.470.30">
    <property type="entry name" value="DNA ligase/mRNA capping enzyme"/>
    <property type="match status" value="1"/>
</dbReference>
<dbReference type="PROSITE" id="PS00697">
    <property type="entry name" value="DNA_LIGASE_A1"/>
    <property type="match status" value="1"/>
</dbReference>
<keyword evidence="10 13" id="KW-0234">DNA repair</keyword>
<evidence type="ECO:0000256" key="1">
    <source>
        <dbReference type="ARBA" id="ARBA00022598"/>
    </source>
</evidence>
<comment type="similarity">
    <text evidence="14">Belongs to the ATP-dependent DNA ligase family.</text>
</comment>
<dbReference type="InterPro" id="IPR012309">
    <property type="entry name" value="DNA_ligase_ATP-dep_C"/>
</dbReference>
<keyword evidence="1 13" id="KW-0436">Ligase</keyword>
<keyword evidence="7 13" id="KW-0067">ATP-binding</keyword>
<dbReference type="Pfam" id="PF04679">
    <property type="entry name" value="DNA_ligase_A_C"/>
    <property type="match status" value="1"/>
</dbReference>
<dbReference type="SUPFAM" id="SSF50249">
    <property type="entry name" value="Nucleic acid-binding proteins"/>
    <property type="match status" value="1"/>
</dbReference>
<dbReference type="NCBIfam" id="TIGR00574">
    <property type="entry name" value="dnl1"/>
    <property type="match status" value="1"/>
</dbReference>
<evidence type="ECO:0000256" key="3">
    <source>
        <dbReference type="ARBA" id="ARBA00022705"/>
    </source>
</evidence>
<evidence type="ECO:0000256" key="8">
    <source>
        <dbReference type="ARBA" id="ARBA00022842"/>
    </source>
</evidence>
<dbReference type="PROSITE" id="PS00333">
    <property type="entry name" value="DNA_LIGASE_A2"/>
    <property type="match status" value="1"/>
</dbReference>
<keyword evidence="9 13" id="KW-0233">DNA recombination</keyword>
<dbReference type="Pfam" id="PF01068">
    <property type="entry name" value="DNA_ligase_A_M"/>
    <property type="match status" value="1"/>
</dbReference>
<evidence type="ECO:0000256" key="11">
    <source>
        <dbReference type="ARBA" id="ARBA00023306"/>
    </source>
</evidence>
<evidence type="ECO:0000256" key="12">
    <source>
        <dbReference type="ARBA" id="ARBA00034003"/>
    </source>
</evidence>
<dbReference type="Gene3D" id="1.10.3260.10">
    <property type="entry name" value="DNA ligase, ATP-dependent, N-terminal domain"/>
    <property type="match status" value="1"/>
</dbReference>
<organism evidence="16 17">
    <name type="scientific">Kitasatospora arboriphila</name>
    <dbReference type="NCBI Taxonomy" id="258052"/>
    <lineage>
        <taxon>Bacteria</taxon>
        <taxon>Bacillati</taxon>
        <taxon>Actinomycetota</taxon>
        <taxon>Actinomycetes</taxon>
        <taxon>Kitasatosporales</taxon>
        <taxon>Streptomycetaceae</taxon>
        <taxon>Kitasatospora</taxon>
    </lineage>
</organism>
<dbReference type="GO" id="GO:0016874">
    <property type="term" value="F:ligase activity"/>
    <property type="evidence" value="ECO:0007669"/>
    <property type="project" value="UniProtKB-KW"/>
</dbReference>
<comment type="catalytic activity">
    <reaction evidence="12 13">
        <text>ATP + (deoxyribonucleotide)n-3'-hydroxyl + 5'-phospho-(deoxyribonucleotide)m = (deoxyribonucleotide)n+m + AMP + diphosphate.</text>
        <dbReference type="EC" id="6.5.1.1"/>
    </reaction>
</comment>
<dbReference type="SUPFAM" id="SSF117018">
    <property type="entry name" value="ATP-dependent DNA ligase DNA-binding domain"/>
    <property type="match status" value="1"/>
</dbReference>
<dbReference type="InterPro" id="IPR050191">
    <property type="entry name" value="ATP-dep_DNA_ligase"/>
</dbReference>
<dbReference type="Proteomes" id="UP001499987">
    <property type="component" value="Unassembled WGS sequence"/>
</dbReference>
<dbReference type="InterPro" id="IPR036599">
    <property type="entry name" value="DNA_ligase_N_sf"/>
</dbReference>
<dbReference type="SUPFAM" id="SSF56091">
    <property type="entry name" value="DNA ligase/mRNA capping enzyme, catalytic domain"/>
    <property type="match status" value="1"/>
</dbReference>
<evidence type="ECO:0000256" key="14">
    <source>
        <dbReference type="RuleBase" id="RU004196"/>
    </source>
</evidence>
<evidence type="ECO:0000256" key="7">
    <source>
        <dbReference type="ARBA" id="ARBA00022840"/>
    </source>
</evidence>
<evidence type="ECO:0000256" key="5">
    <source>
        <dbReference type="ARBA" id="ARBA00022741"/>
    </source>
</evidence>
<evidence type="ECO:0000259" key="15">
    <source>
        <dbReference type="PROSITE" id="PS50160"/>
    </source>
</evidence>
<evidence type="ECO:0000256" key="2">
    <source>
        <dbReference type="ARBA" id="ARBA00022618"/>
    </source>
</evidence>
<evidence type="ECO:0000313" key="16">
    <source>
        <dbReference type="EMBL" id="GAA1117793.1"/>
    </source>
</evidence>
<name>A0ABN1U546_9ACTN</name>
<evidence type="ECO:0000256" key="13">
    <source>
        <dbReference type="RuleBase" id="RU000617"/>
    </source>
</evidence>
<dbReference type="InterPro" id="IPR012310">
    <property type="entry name" value="DNA_ligase_ATP-dep_cent"/>
</dbReference>
<keyword evidence="8" id="KW-0460">Magnesium</keyword>
<feature type="domain" description="ATP-dependent DNA ligase family profile" evidence="15">
    <location>
        <begin position="305"/>
        <end position="419"/>
    </location>
</feature>
<keyword evidence="3" id="KW-0235">DNA replication</keyword>
<dbReference type="InterPro" id="IPR000977">
    <property type="entry name" value="DNA_ligase_ATP-dep"/>
</dbReference>
<evidence type="ECO:0000256" key="4">
    <source>
        <dbReference type="ARBA" id="ARBA00022723"/>
    </source>
</evidence>
<dbReference type="NCBIfam" id="NF002868">
    <property type="entry name" value="PRK03180.1"/>
    <property type="match status" value="1"/>
</dbReference>
<dbReference type="Gene3D" id="2.40.50.140">
    <property type="entry name" value="Nucleic acid-binding proteins"/>
    <property type="match status" value="1"/>
</dbReference>
<dbReference type="PANTHER" id="PTHR45674">
    <property type="entry name" value="DNA LIGASE 1/3 FAMILY MEMBER"/>
    <property type="match status" value="1"/>
</dbReference>
<evidence type="ECO:0000256" key="10">
    <source>
        <dbReference type="ARBA" id="ARBA00023204"/>
    </source>
</evidence>
<comment type="caution">
    <text evidence="16">The sequence shown here is derived from an EMBL/GenBank/DDBJ whole genome shotgun (WGS) entry which is preliminary data.</text>
</comment>
<dbReference type="EMBL" id="BAAALD010000105">
    <property type="protein sequence ID" value="GAA1117793.1"/>
    <property type="molecule type" value="Genomic_DNA"/>
</dbReference>
<dbReference type="InterPro" id="IPR012340">
    <property type="entry name" value="NA-bd_OB-fold"/>
</dbReference>
<dbReference type="InterPro" id="IPR016059">
    <property type="entry name" value="DNA_ligase_ATP-dep_CS"/>
</dbReference>
<dbReference type="PROSITE" id="PS50160">
    <property type="entry name" value="DNA_LIGASE_A3"/>
    <property type="match status" value="1"/>
</dbReference>
<evidence type="ECO:0000256" key="6">
    <source>
        <dbReference type="ARBA" id="ARBA00022763"/>
    </source>
</evidence>
<keyword evidence="11" id="KW-0131">Cell cycle</keyword>
<gene>
    <name evidence="16" type="ORF">GCM10009663_67310</name>
</gene>
<proteinExistence type="inferred from homology"/>
<protein>
    <recommendedName>
        <fullName evidence="13">DNA ligase</fullName>
        <ecNumber evidence="13">6.5.1.1</ecNumber>
    </recommendedName>
</protein>
<dbReference type="CDD" id="cd07901">
    <property type="entry name" value="Adenylation_DNA_ligase_Arch_LigB"/>
    <property type="match status" value="1"/>
</dbReference>
<keyword evidence="6 13" id="KW-0227">DNA damage</keyword>
<evidence type="ECO:0000313" key="17">
    <source>
        <dbReference type="Proteomes" id="UP001499987"/>
    </source>
</evidence>
<evidence type="ECO:0000256" key="9">
    <source>
        <dbReference type="ARBA" id="ARBA00023172"/>
    </source>
</evidence>
<keyword evidence="17" id="KW-1185">Reference proteome</keyword>
<reference evidence="16 17" key="1">
    <citation type="journal article" date="2019" name="Int. J. Syst. Evol. Microbiol.">
        <title>The Global Catalogue of Microorganisms (GCM) 10K type strain sequencing project: providing services to taxonomists for standard genome sequencing and annotation.</title>
        <authorList>
            <consortium name="The Broad Institute Genomics Platform"/>
            <consortium name="The Broad Institute Genome Sequencing Center for Infectious Disease"/>
            <person name="Wu L."/>
            <person name="Ma J."/>
        </authorList>
    </citation>
    <scope>NUCLEOTIDE SEQUENCE [LARGE SCALE GENOMIC DNA]</scope>
    <source>
        <strain evidence="16 17">JCM 13002</strain>
    </source>
</reference>
<keyword evidence="5 13" id="KW-0547">Nucleotide-binding</keyword>
<dbReference type="EC" id="6.5.1.1" evidence="13"/>
<keyword evidence="4" id="KW-0479">Metal-binding</keyword>
<accession>A0ABN1U546</accession>
<sequence>MTRRGRESAVLERVARASEAVAAEPGRTAKIALLAGCLRDLGPQEAPAAVALLSGESRRMRVGVGYAALRELPPPAAEATLGTAETEALLGDLAAVHGRGAQAARRTLLDSLFGRATAPEQRLLRGVLVGELRQGALDGVMAEAVARAAGVPAPAVRRALMFRGSARAVAEAALTGGAAALAAFGLEVGRPVRPMLASSAPGVAEALAKVSPAALEWKLDGIRVQVHRSGGEVGVFTRSLDDITARVPELVEAALALPVRAAVLDGEAIALGPDGRPRPFQVTAARTASRQDPERLRAEVPLHPYFFDLLHLDGTDLVDEPGERRWAALAGLVDEPRRVPRLVTADPEQAAGFLADALGRGHEGVVVKDLAARYEAGRRGVGWIKVKPHHTLDLVVLAAEWGTGRRRGWLSNLHLGARSGGEAGLPEWVMLGKTFKGLTDELLAWQTRELLARETGRGDHDVQVRPELVVEVAFDGLQRSPRYPAGLALRFARVVRYRPDKTAAEADTVATVRGLASAH</sequence>
<keyword evidence="2" id="KW-0132">Cell division</keyword>